<keyword evidence="6" id="KW-0812">Transmembrane</keyword>
<comment type="subcellular location">
    <subcellularLocation>
        <location evidence="1">Membrane</location>
    </subcellularLocation>
</comment>
<evidence type="ECO:0000256" key="2">
    <source>
        <dbReference type="ARBA" id="ARBA00009597"/>
    </source>
</evidence>
<evidence type="ECO:0000256" key="1">
    <source>
        <dbReference type="ARBA" id="ARBA00004370"/>
    </source>
</evidence>
<keyword evidence="4 6" id="KW-0472">Membrane</keyword>
<dbReference type="GO" id="GO:0016020">
    <property type="term" value="C:membrane"/>
    <property type="evidence" value="ECO:0007669"/>
    <property type="project" value="UniProtKB-SubCell"/>
</dbReference>
<gene>
    <name evidence="8" type="ORF">CW354_07595</name>
</gene>
<dbReference type="AlphaFoldDB" id="A0A2S7K6T5"/>
<evidence type="ECO:0000256" key="4">
    <source>
        <dbReference type="ARBA" id="ARBA00023136"/>
    </source>
</evidence>
<feature type="domain" description="Tim44-like" evidence="7">
    <location>
        <begin position="67"/>
        <end position="213"/>
    </location>
</feature>
<reference evidence="8 9" key="1">
    <citation type="submission" date="2017-12" db="EMBL/GenBank/DDBJ databases">
        <authorList>
            <person name="Hurst M.R.H."/>
        </authorList>
    </citation>
    <scope>NUCLEOTIDE SEQUENCE [LARGE SCALE GENOMIC DNA]</scope>
    <source>
        <strain evidence="8 9">SY-3-19</strain>
    </source>
</reference>
<dbReference type="InterPro" id="IPR032710">
    <property type="entry name" value="NTF2-like_dom_sf"/>
</dbReference>
<dbReference type="InterPro" id="IPR039544">
    <property type="entry name" value="Tim44-like"/>
</dbReference>
<feature type="transmembrane region" description="Helical" evidence="6">
    <location>
        <begin position="6"/>
        <end position="25"/>
    </location>
</feature>
<dbReference type="PANTHER" id="PTHR10721">
    <property type="entry name" value="MITOCHONDRIAL IMPORT INNER MEMBRANE TRANSLOCASE SUBUNIT TIM44"/>
    <property type="match status" value="1"/>
</dbReference>
<dbReference type="SUPFAM" id="SSF54427">
    <property type="entry name" value="NTF2-like"/>
    <property type="match status" value="1"/>
</dbReference>
<feature type="region of interest" description="Disordered" evidence="5">
    <location>
        <begin position="34"/>
        <end position="69"/>
    </location>
</feature>
<organism evidence="8 9">
    <name type="scientific">Hyphococcus luteus</name>
    <dbReference type="NCBI Taxonomy" id="2058213"/>
    <lineage>
        <taxon>Bacteria</taxon>
        <taxon>Pseudomonadati</taxon>
        <taxon>Pseudomonadota</taxon>
        <taxon>Alphaproteobacteria</taxon>
        <taxon>Parvularculales</taxon>
        <taxon>Parvularculaceae</taxon>
        <taxon>Hyphococcus</taxon>
    </lineage>
</organism>
<name>A0A2S7K6T5_9PROT</name>
<dbReference type="NCBIfam" id="NF033779">
    <property type="entry name" value="Tim44_TimA_adap"/>
    <property type="match status" value="1"/>
</dbReference>
<dbReference type="Pfam" id="PF04280">
    <property type="entry name" value="Tim44"/>
    <property type="match status" value="1"/>
</dbReference>
<evidence type="ECO:0000256" key="6">
    <source>
        <dbReference type="SAM" id="Phobius"/>
    </source>
</evidence>
<feature type="compositionally biased region" description="Basic and acidic residues" evidence="5">
    <location>
        <begin position="34"/>
        <end position="46"/>
    </location>
</feature>
<accession>A0A2S7K6T5</accession>
<sequence length="215" mass="23147">MDPVLLFFAGVAAFVIFRLISVLGARTGHEQRHDLEAVREGARSRASDNPAEDDDNAAPEDAPPKPVSTNARVLRDADPAFDEAAFLAGARGAYEMVVEAFASGDLKSIRPYLGESVYGAFKSAVSERDAAGYQSDLKFVGIDHAAIVDSSVENGVMSAVVEFTSNQVRVTRDRDGEIVDGDPNRIDLVKDRWTFSRKRASGDPNWTLVATGGAE</sequence>
<dbReference type="SMART" id="SM00978">
    <property type="entry name" value="Tim44"/>
    <property type="match status" value="1"/>
</dbReference>
<dbReference type="GO" id="GO:0051087">
    <property type="term" value="F:protein-folding chaperone binding"/>
    <property type="evidence" value="ECO:0007669"/>
    <property type="project" value="TreeGrafter"/>
</dbReference>
<dbReference type="GO" id="GO:0030150">
    <property type="term" value="P:protein import into mitochondrial matrix"/>
    <property type="evidence" value="ECO:0007669"/>
    <property type="project" value="TreeGrafter"/>
</dbReference>
<dbReference type="RefSeq" id="WP_104829413.1">
    <property type="nucleotide sequence ID" value="NZ_PJCH01000005.1"/>
</dbReference>
<keyword evidence="9" id="KW-1185">Reference proteome</keyword>
<comment type="similarity">
    <text evidence="2">Belongs to the Tim44 family.</text>
</comment>
<keyword evidence="6" id="KW-1133">Transmembrane helix</keyword>
<dbReference type="PANTHER" id="PTHR10721:SF1">
    <property type="entry name" value="MITOCHONDRIAL IMPORT INNER MEMBRANE TRANSLOCASE SUBUNIT TIM44"/>
    <property type="match status" value="1"/>
</dbReference>
<evidence type="ECO:0000259" key="7">
    <source>
        <dbReference type="SMART" id="SM00978"/>
    </source>
</evidence>
<evidence type="ECO:0000313" key="8">
    <source>
        <dbReference type="EMBL" id="PQA88168.1"/>
    </source>
</evidence>
<evidence type="ECO:0000313" key="9">
    <source>
        <dbReference type="Proteomes" id="UP000239504"/>
    </source>
</evidence>
<protein>
    <submittedName>
        <fullName evidence="8">Translocase</fullName>
    </submittedName>
</protein>
<evidence type="ECO:0000256" key="5">
    <source>
        <dbReference type="SAM" id="MobiDB-lite"/>
    </source>
</evidence>
<dbReference type="Gene3D" id="3.10.450.240">
    <property type="match status" value="1"/>
</dbReference>
<comment type="caution">
    <text evidence="8">The sequence shown here is derived from an EMBL/GenBank/DDBJ whole genome shotgun (WGS) entry which is preliminary data.</text>
</comment>
<evidence type="ECO:0000256" key="3">
    <source>
        <dbReference type="ARBA" id="ARBA00022946"/>
    </source>
</evidence>
<proteinExistence type="inferred from homology"/>
<dbReference type="Proteomes" id="UP000239504">
    <property type="component" value="Unassembled WGS sequence"/>
</dbReference>
<keyword evidence="3" id="KW-0809">Transit peptide</keyword>
<dbReference type="InterPro" id="IPR007379">
    <property type="entry name" value="Tim44-like_dom"/>
</dbReference>
<dbReference type="OrthoDB" id="9798618at2"/>
<dbReference type="EMBL" id="PJCH01000005">
    <property type="protein sequence ID" value="PQA88168.1"/>
    <property type="molecule type" value="Genomic_DNA"/>
</dbReference>